<gene>
    <name evidence="2" type="ORF">FNV43_RR09054</name>
</gene>
<accession>A0A8K0MJH3</accession>
<dbReference type="PANTHER" id="PTHR34145">
    <property type="entry name" value="OS02G0105600 PROTEIN"/>
    <property type="match status" value="1"/>
</dbReference>
<evidence type="ECO:0000313" key="3">
    <source>
        <dbReference type="Proteomes" id="UP000796880"/>
    </source>
</evidence>
<dbReference type="EMBL" id="VOIH02000004">
    <property type="protein sequence ID" value="KAF3448341.1"/>
    <property type="molecule type" value="Genomic_DNA"/>
</dbReference>
<keyword evidence="3" id="KW-1185">Reference proteome</keyword>
<dbReference type="Proteomes" id="UP000796880">
    <property type="component" value="Unassembled WGS sequence"/>
</dbReference>
<protein>
    <recommendedName>
        <fullName evidence="1">F-box domain-containing protein</fullName>
    </recommendedName>
</protein>
<sequence>MEKKLETTSHDDEVDRISEFPEHIIHHIMEFLPIDTADVTRMSVLSKKFFSFWCSLPVLDFNTETILNKSKASLWLEGFNLEAQHLTLSLPLIENFNLCNCSGITSITLRGEVLGSACFIDCYGLEKIQVDGQTRNDDLTYGGKSYCDINVASTKSVKLIIIEDTHIYGKWFHSNFCRFVEELDFVLCSFPVKTRWCFHQLKRLQLYDCPCKVEFETPNLERFYYSGNLEWDIPLIISSRRFDAKLQVDDLNVNPIFRPFSIARLSDIIRFIAQCQTLTLQCDSA</sequence>
<name>A0A8K0MJH3_9ROSA</name>
<dbReference type="InterPro" id="IPR001810">
    <property type="entry name" value="F-box_dom"/>
</dbReference>
<dbReference type="SUPFAM" id="SSF81383">
    <property type="entry name" value="F-box domain"/>
    <property type="match status" value="1"/>
</dbReference>
<evidence type="ECO:0000259" key="1">
    <source>
        <dbReference type="Pfam" id="PF00646"/>
    </source>
</evidence>
<dbReference type="PANTHER" id="PTHR34145:SF28">
    <property type="entry name" value="F-BOX DOMAIN-CONTAINING PROTEIN"/>
    <property type="match status" value="1"/>
</dbReference>
<dbReference type="Pfam" id="PF00646">
    <property type="entry name" value="F-box"/>
    <property type="match status" value="1"/>
</dbReference>
<dbReference type="OrthoDB" id="1162365at2759"/>
<evidence type="ECO:0000313" key="2">
    <source>
        <dbReference type="EMBL" id="KAF3448341.1"/>
    </source>
</evidence>
<dbReference type="InterPro" id="IPR036047">
    <property type="entry name" value="F-box-like_dom_sf"/>
</dbReference>
<feature type="domain" description="F-box" evidence="1">
    <location>
        <begin position="17"/>
        <end position="58"/>
    </location>
</feature>
<dbReference type="AlphaFoldDB" id="A0A8K0MJH3"/>
<comment type="caution">
    <text evidence="2">The sequence shown here is derived from an EMBL/GenBank/DDBJ whole genome shotgun (WGS) entry which is preliminary data.</text>
</comment>
<reference evidence="2" key="1">
    <citation type="submission" date="2020-03" db="EMBL/GenBank/DDBJ databases">
        <title>A high-quality chromosome-level genome assembly of a woody plant with both climbing and erect habits, Rhamnella rubrinervis.</title>
        <authorList>
            <person name="Lu Z."/>
            <person name="Yang Y."/>
            <person name="Zhu X."/>
            <person name="Sun Y."/>
        </authorList>
    </citation>
    <scope>NUCLEOTIDE SEQUENCE</scope>
    <source>
        <strain evidence="2">BYM</strain>
        <tissue evidence="2">Leaf</tissue>
    </source>
</reference>
<organism evidence="2 3">
    <name type="scientific">Rhamnella rubrinervis</name>
    <dbReference type="NCBI Taxonomy" id="2594499"/>
    <lineage>
        <taxon>Eukaryota</taxon>
        <taxon>Viridiplantae</taxon>
        <taxon>Streptophyta</taxon>
        <taxon>Embryophyta</taxon>
        <taxon>Tracheophyta</taxon>
        <taxon>Spermatophyta</taxon>
        <taxon>Magnoliopsida</taxon>
        <taxon>eudicotyledons</taxon>
        <taxon>Gunneridae</taxon>
        <taxon>Pentapetalae</taxon>
        <taxon>rosids</taxon>
        <taxon>fabids</taxon>
        <taxon>Rosales</taxon>
        <taxon>Rhamnaceae</taxon>
        <taxon>rhamnoid group</taxon>
        <taxon>Rhamneae</taxon>
        <taxon>Rhamnella</taxon>
    </lineage>
</organism>
<dbReference type="InterPro" id="IPR053772">
    <property type="entry name" value="At1g61320/At1g61330-like"/>
</dbReference>
<proteinExistence type="predicted"/>